<keyword evidence="2" id="KW-0175">Coiled coil</keyword>
<dbReference type="SUPFAM" id="SSF52402">
    <property type="entry name" value="Adenine nucleotide alpha hydrolases-like"/>
    <property type="match status" value="1"/>
</dbReference>
<comment type="caution">
    <text evidence="4">The sequence shown here is derived from an EMBL/GenBank/DDBJ whole genome shotgun (WGS) entry which is preliminary data.</text>
</comment>
<dbReference type="RefSeq" id="WP_284055576.1">
    <property type="nucleotide sequence ID" value="NZ_JAMSLR010000001.1"/>
</dbReference>
<dbReference type="Proteomes" id="UP001165306">
    <property type="component" value="Unassembled WGS sequence"/>
</dbReference>
<feature type="coiled-coil region" evidence="2">
    <location>
        <begin position="49"/>
        <end position="76"/>
    </location>
</feature>
<evidence type="ECO:0000313" key="4">
    <source>
        <dbReference type="EMBL" id="MCM8747791.1"/>
    </source>
</evidence>
<comment type="similarity">
    <text evidence="1">Belongs to the universal stress protein A family.</text>
</comment>
<dbReference type="EMBL" id="JAMSLR010000001">
    <property type="protein sequence ID" value="MCM8747791.1"/>
    <property type="molecule type" value="Genomic_DNA"/>
</dbReference>
<dbReference type="InterPro" id="IPR014729">
    <property type="entry name" value="Rossmann-like_a/b/a_fold"/>
</dbReference>
<gene>
    <name evidence="4" type="ORF">NET02_01370</name>
</gene>
<accession>A0AA41W9Q3</accession>
<dbReference type="AlphaFoldDB" id="A0AA41W9Q3"/>
<keyword evidence="5" id="KW-1185">Reference proteome</keyword>
<protein>
    <submittedName>
        <fullName evidence="4">Universal stress protein</fullName>
    </submittedName>
</protein>
<evidence type="ECO:0000256" key="1">
    <source>
        <dbReference type="ARBA" id="ARBA00008791"/>
    </source>
</evidence>
<feature type="domain" description="UspA" evidence="3">
    <location>
        <begin position="3"/>
        <end position="140"/>
    </location>
</feature>
<sequence>MLFRKILVGFDGSKGSWEALRRALALAAPFSAEVLALSVIEIPHWTAAVAEVDEQRALLEERYRQLHDEARQVAAQEGISFHTLVKVGHSAQTLVSTARAGEFDLLVIGHSGHSGVWGTFLGTTADKVVRHAPCTVMVVRW</sequence>
<evidence type="ECO:0000259" key="3">
    <source>
        <dbReference type="Pfam" id="PF00582"/>
    </source>
</evidence>
<organism evidence="4 5">
    <name type="scientific">Thermalbibacter longus</name>
    <dbReference type="NCBI Taxonomy" id="2951981"/>
    <lineage>
        <taxon>Bacteria</taxon>
        <taxon>Pseudomonadati</taxon>
        <taxon>Thermomicrobiota</taxon>
        <taxon>Thermomicrobia</taxon>
        <taxon>Thermomicrobiales</taxon>
        <taxon>Thermomicrobiaceae</taxon>
        <taxon>Thermalbibacter</taxon>
    </lineage>
</organism>
<dbReference type="PANTHER" id="PTHR46268">
    <property type="entry name" value="STRESS RESPONSE PROTEIN NHAX"/>
    <property type="match status" value="1"/>
</dbReference>
<evidence type="ECO:0000313" key="5">
    <source>
        <dbReference type="Proteomes" id="UP001165306"/>
    </source>
</evidence>
<reference evidence="4" key="1">
    <citation type="submission" date="2022-06" db="EMBL/GenBank/DDBJ databases">
        <title>CFH 74404 Thermomicrobiaceae sp.</title>
        <authorList>
            <person name="Ming H."/>
            <person name="Li W.-J."/>
            <person name="Zhao Z."/>
        </authorList>
    </citation>
    <scope>NUCLEOTIDE SEQUENCE</scope>
    <source>
        <strain evidence="4">CFH 74404</strain>
    </source>
</reference>
<evidence type="ECO:0000256" key="2">
    <source>
        <dbReference type="SAM" id="Coils"/>
    </source>
</evidence>
<dbReference type="PRINTS" id="PR01438">
    <property type="entry name" value="UNVRSLSTRESS"/>
</dbReference>
<dbReference type="Gene3D" id="3.40.50.620">
    <property type="entry name" value="HUPs"/>
    <property type="match status" value="1"/>
</dbReference>
<dbReference type="InterPro" id="IPR006016">
    <property type="entry name" value="UspA"/>
</dbReference>
<dbReference type="CDD" id="cd00293">
    <property type="entry name" value="USP-like"/>
    <property type="match status" value="1"/>
</dbReference>
<dbReference type="InterPro" id="IPR006015">
    <property type="entry name" value="Universal_stress_UspA"/>
</dbReference>
<proteinExistence type="inferred from homology"/>
<dbReference type="PANTHER" id="PTHR46268:SF25">
    <property type="entry name" value="USPA DOMAIN PROTEIN"/>
    <property type="match status" value="1"/>
</dbReference>
<name>A0AA41W9Q3_9BACT</name>
<dbReference type="Pfam" id="PF00582">
    <property type="entry name" value="Usp"/>
    <property type="match status" value="1"/>
</dbReference>